<keyword evidence="2" id="KW-0472">Membrane</keyword>
<dbReference type="RefSeq" id="WP_188763246.1">
    <property type="nucleotide sequence ID" value="NZ_BMJM01000009.1"/>
</dbReference>
<gene>
    <name evidence="4" type="ORF">GCM10011529_24360</name>
</gene>
<evidence type="ECO:0000256" key="2">
    <source>
        <dbReference type="SAM" id="Phobius"/>
    </source>
</evidence>
<dbReference type="GO" id="GO:0042834">
    <property type="term" value="F:peptidoglycan binding"/>
    <property type="evidence" value="ECO:0007669"/>
    <property type="project" value="InterPro"/>
</dbReference>
<name>A0A916ZWL4_9SPHN</name>
<feature type="domain" description="SPOR" evidence="3">
    <location>
        <begin position="199"/>
        <end position="274"/>
    </location>
</feature>
<dbReference type="AlphaFoldDB" id="A0A916ZWL4"/>
<keyword evidence="2" id="KW-1133">Transmembrane helix</keyword>
<proteinExistence type="predicted"/>
<dbReference type="InterPro" id="IPR007730">
    <property type="entry name" value="SPOR-like_dom"/>
</dbReference>
<evidence type="ECO:0000313" key="5">
    <source>
        <dbReference type="Proteomes" id="UP000635071"/>
    </source>
</evidence>
<evidence type="ECO:0000259" key="3">
    <source>
        <dbReference type="PROSITE" id="PS51724"/>
    </source>
</evidence>
<accession>A0A916ZWL4</accession>
<evidence type="ECO:0000256" key="1">
    <source>
        <dbReference type="SAM" id="MobiDB-lite"/>
    </source>
</evidence>
<reference evidence="4" key="1">
    <citation type="journal article" date="2014" name="Int. J. Syst. Evol. Microbiol.">
        <title>Complete genome sequence of Corynebacterium casei LMG S-19264T (=DSM 44701T), isolated from a smear-ripened cheese.</title>
        <authorList>
            <consortium name="US DOE Joint Genome Institute (JGI-PGF)"/>
            <person name="Walter F."/>
            <person name="Albersmeier A."/>
            <person name="Kalinowski J."/>
            <person name="Ruckert C."/>
        </authorList>
    </citation>
    <scope>NUCLEOTIDE SEQUENCE</scope>
    <source>
        <strain evidence="4">CGMCC 1.15519</strain>
    </source>
</reference>
<keyword evidence="2" id="KW-0812">Transmembrane</keyword>
<comment type="caution">
    <text evidence="4">The sequence shown here is derived from an EMBL/GenBank/DDBJ whole genome shotgun (WGS) entry which is preliminary data.</text>
</comment>
<feature type="transmembrane region" description="Helical" evidence="2">
    <location>
        <begin position="27"/>
        <end position="49"/>
    </location>
</feature>
<evidence type="ECO:0000313" key="4">
    <source>
        <dbReference type="EMBL" id="GGE17032.1"/>
    </source>
</evidence>
<dbReference type="Proteomes" id="UP000635071">
    <property type="component" value="Unassembled WGS sequence"/>
</dbReference>
<dbReference type="PROSITE" id="PS51724">
    <property type="entry name" value="SPOR"/>
    <property type="match status" value="1"/>
</dbReference>
<sequence length="274" mass="28136">MARRDTDDDAPWLAEAETHTSVSKRSLFWTIFILLALAAVAAVGLIMLLSKKNGGSTQGYMNAEQAPIIAAEIGPYKIAPVDPKGMDVEGIDGEGGDQSMYTTGLGIDQGSVIDQAGGPEEVMPRPGSEPALPPGPPQELVPEAAIQPPATMPPATLRPAAPPVAAIKPSPKPAVPKLVIPKPAAPPLVVLPPPTPKPTAAHKPGSVQLGAFSSEEKALAAWGSLAAKHGLSGKRIIPVESNGKTLFRLRAVSPDTAATCAKMKAAGDACSPVE</sequence>
<protein>
    <recommendedName>
        <fullName evidence="3">SPOR domain-containing protein</fullName>
    </recommendedName>
</protein>
<feature type="region of interest" description="Disordered" evidence="1">
    <location>
        <begin position="115"/>
        <end position="137"/>
    </location>
</feature>
<reference evidence="4" key="2">
    <citation type="submission" date="2020-09" db="EMBL/GenBank/DDBJ databases">
        <authorList>
            <person name="Sun Q."/>
            <person name="Zhou Y."/>
        </authorList>
    </citation>
    <scope>NUCLEOTIDE SEQUENCE</scope>
    <source>
        <strain evidence="4">CGMCC 1.15519</strain>
    </source>
</reference>
<dbReference type="EMBL" id="BMJM01000009">
    <property type="protein sequence ID" value="GGE17032.1"/>
    <property type="molecule type" value="Genomic_DNA"/>
</dbReference>
<dbReference type="Pfam" id="PF05036">
    <property type="entry name" value="SPOR"/>
    <property type="match status" value="1"/>
</dbReference>
<keyword evidence="5" id="KW-1185">Reference proteome</keyword>
<organism evidence="4 5">
    <name type="scientific">Sandarakinorhabdus glacialis</name>
    <dbReference type="NCBI Taxonomy" id="1614636"/>
    <lineage>
        <taxon>Bacteria</taxon>
        <taxon>Pseudomonadati</taxon>
        <taxon>Pseudomonadota</taxon>
        <taxon>Alphaproteobacteria</taxon>
        <taxon>Sphingomonadales</taxon>
        <taxon>Sphingosinicellaceae</taxon>
        <taxon>Sandarakinorhabdus</taxon>
    </lineage>
</organism>